<dbReference type="Proteomes" id="UP001208017">
    <property type="component" value="Unassembled WGS sequence"/>
</dbReference>
<dbReference type="Pfam" id="PF14169">
    <property type="entry name" value="YdjO"/>
    <property type="match status" value="1"/>
</dbReference>
<gene>
    <name evidence="1" type="ORF">OS242_13200</name>
</gene>
<sequence length="79" mass="8820">MYNRAKPVELPEGVTAIWSCTQEGCKGWMRDNFAFEVTPTCRLCSHPMESTTKMLPLLQNSNVDLKASKKGTQIGRSSI</sequence>
<evidence type="ECO:0000313" key="2">
    <source>
        <dbReference type="Proteomes" id="UP001208017"/>
    </source>
</evidence>
<dbReference type="InterPro" id="IPR025916">
    <property type="entry name" value="YdjO"/>
</dbReference>
<dbReference type="RefSeq" id="WP_267152147.1">
    <property type="nucleotide sequence ID" value="NZ_JAPMLT010000007.1"/>
</dbReference>
<comment type="caution">
    <text evidence="1">The sequence shown here is derived from an EMBL/GenBank/DDBJ whole genome shotgun (WGS) entry which is preliminary data.</text>
</comment>
<proteinExistence type="predicted"/>
<evidence type="ECO:0000313" key="1">
    <source>
        <dbReference type="EMBL" id="MCX7570901.1"/>
    </source>
</evidence>
<reference evidence="1 2" key="1">
    <citation type="submission" date="2022-11" db="EMBL/GenBank/DDBJ databases">
        <title>Study of microbial diversity in lake waters.</title>
        <authorList>
            <person name="Zhang J."/>
        </authorList>
    </citation>
    <scope>NUCLEOTIDE SEQUENCE [LARGE SCALE GENOMIC DNA]</scope>
    <source>
        <strain evidence="1 2">DT12</strain>
    </source>
</reference>
<accession>A0ABT3X1U7</accession>
<organism evidence="1 2">
    <name type="scientific">Tumebacillus lacus</name>
    <dbReference type="NCBI Taxonomy" id="2995335"/>
    <lineage>
        <taxon>Bacteria</taxon>
        <taxon>Bacillati</taxon>
        <taxon>Bacillota</taxon>
        <taxon>Bacilli</taxon>
        <taxon>Bacillales</taxon>
        <taxon>Alicyclobacillaceae</taxon>
        <taxon>Tumebacillus</taxon>
    </lineage>
</organism>
<protein>
    <submittedName>
        <fullName evidence="1">Cold-shock protein</fullName>
    </submittedName>
</protein>
<name>A0ABT3X1U7_9BACL</name>
<dbReference type="EMBL" id="JAPMLT010000007">
    <property type="protein sequence ID" value="MCX7570901.1"/>
    <property type="molecule type" value="Genomic_DNA"/>
</dbReference>
<keyword evidence="2" id="KW-1185">Reference proteome</keyword>